<reference evidence="12 13" key="1">
    <citation type="submission" date="2014-05" db="EMBL/GenBank/DDBJ databases">
        <title>Draft genome sequence of a rare smut relative, Tilletiaria anomala UBC 951.</title>
        <authorList>
            <consortium name="DOE Joint Genome Institute"/>
            <person name="Toome M."/>
            <person name="Kuo A."/>
            <person name="Henrissat B."/>
            <person name="Lipzen A."/>
            <person name="Tritt A."/>
            <person name="Yoshinaga Y."/>
            <person name="Zane M."/>
            <person name="Barry K."/>
            <person name="Grigoriev I.V."/>
            <person name="Spatafora J.W."/>
            <person name="Aimea M.C."/>
        </authorList>
    </citation>
    <scope>NUCLEOTIDE SEQUENCE [LARGE SCALE GENOMIC DNA]</scope>
    <source>
        <strain evidence="12 13">UBC 951</strain>
    </source>
</reference>
<dbReference type="InParanoid" id="A0A066VPH8"/>
<dbReference type="OMA" id="CAGMSFW"/>
<gene>
    <name evidence="12" type="ORF">K437DRAFT_257390</name>
</gene>
<comment type="subcellular location">
    <subcellularLocation>
        <location evidence="1">Mitochondrion membrane</location>
        <topology evidence="1">Multi-pass membrane protein</topology>
    </subcellularLocation>
</comment>
<comment type="caution">
    <text evidence="12">The sequence shown here is derived from an EMBL/GenBank/DDBJ whole genome shotgun (WGS) entry which is preliminary data.</text>
</comment>
<evidence type="ECO:0000256" key="6">
    <source>
        <dbReference type="ARBA" id="ARBA00022989"/>
    </source>
</evidence>
<feature type="repeat" description="Solcar" evidence="9">
    <location>
        <begin position="478"/>
        <end position="570"/>
    </location>
</feature>
<keyword evidence="5" id="KW-0677">Repeat</keyword>
<dbReference type="GO" id="GO:0031966">
    <property type="term" value="C:mitochondrial membrane"/>
    <property type="evidence" value="ECO:0007669"/>
    <property type="project" value="UniProtKB-SubCell"/>
</dbReference>
<dbReference type="Gene3D" id="1.50.40.10">
    <property type="entry name" value="Mitochondrial carrier domain"/>
    <property type="match status" value="3"/>
</dbReference>
<feature type="repeat" description="Solcar" evidence="9">
    <location>
        <begin position="90"/>
        <end position="183"/>
    </location>
</feature>
<dbReference type="GeneID" id="25264679"/>
<protein>
    <submittedName>
        <fullName evidence="12">Mitochondrial carrier</fullName>
    </submittedName>
</protein>
<keyword evidence="7" id="KW-0496">Mitochondrion</keyword>
<dbReference type="OrthoDB" id="14252at2759"/>
<dbReference type="PROSITE" id="PS50920">
    <property type="entry name" value="SOLCAR"/>
    <property type="match status" value="2"/>
</dbReference>
<dbReference type="InterPro" id="IPR023395">
    <property type="entry name" value="MCP_dom_sf"/>
</dbReference>
<evidence type="ECO:0000256" key="9">
    <source>
        <dbReference type="PROSITE-ProRule" id="PRU00282"/>
    </source>
</evidence>
<proteinExistence type="inferred from homology"/>
<dbReference type="InterPro" id="IPR018108">
    <property type="entry name" value="MCP_transmembrane"/>
</dbReference>
<dbReference type="SUPFAM" id="SSF103506">
    <property type="entry name" value="Mitochondrial carrier"/>
    <property type="match status" value="1"/>
</dbReference>
<dbReference type="AlphaFoldDB" id="A0A066VPH8"/>
<dbReference type="PANTHER" id="PTHR45624">
    <property type="entry name" value="MITOCHONDRIAL BASIC AMINO ACIDS TRANSPORTER-RELATED"/>
    <property type="match status" value="1"/>
</dbReference>
<dbReference type="RefSeq" id="XP_013242433.1">
    <property type="nucleotide sequence ID" value="XM_013386979.1"/>
</dbReference>
<comment type="similarity">
    <text evidence="2 10">Belongs to the mitochondrial carrier (TC 2.A.29) family.</text>
</comment>
<name>A0A066VPH8_TILAU</name>
<evidence type="ECO:0000313" key="12">
    <source>
        <dbReference type="EMBL" id="KDN43657.1"/>
    </source>
</evidence>
<feature type="compositionally biased region" description="Low complexity" evidence="11">
    <location>
        <begin position="109"/>
        <end position="123"/>
    </location>
</feature>
<evidence type="ECO:0000256" key="10">
    <source>
        <dbReference type="RuleBase" id="RU000488"/>
    </source>
</evidence>
<dbReference type="EMBL" id="JMSN01000059">
    <property type="protein sequence ID" value="KDN43657.1"/>
    <property type="molecule type" value="Genomic_DNA"/>
</dbReference>
<feature type="region of interest" description="Disordered" evidence="11">
    <location>
        <begin position="39"/>
        <end position="83"/>
    </location>
</feature>
<dbReference type="PANTHER" id="PTHR45624:SF10">
    <property type="entry name" value="SLC (SOLUTE CARRIER) HOMOLOG"/>
    <property type="match status" value="1"/>
</dbReference>
<evidence type="ECO:0000256" key="4">
    <source>
        <dbReference type="ARBA" id="ARBA00022692"/>
    </source>
</evidence>
<feature type="region of interest" description="Disordered" evidence="11">
    <location>
        <begin position="109"/>
        <end position="136"/>
    </location>
</feature>
<evidence type="ECO:0000313" key="13">
    <source>
        <dbReference type="Proteomes" id="UP000027361"/>
    </source>
</evidence>
<keyword evidence="8 9" id="KW-0472">Membrane</keyword>
<dbReference type="GO" id="GO:0022857">
    <property type="term" value="F:transmembrane transporter activity"/>
    <property type="evidence" value="ECO:0007669"/>
    <property type="project" value="TreeGrafter"/>
</dbReference>
<evidence type="ECO:0000256" key="2">
    <source>
        <dbReference type="ARBA" id="ARBA00006375"/>
    </source>
</evidence>
<accession>A0A066VPH8</accession>
<dbReference type="InterPro" id="IPR050567">
    <property type="entry name" value="Mitochondrial_Carrier"/>
</dbReference>
<dbReference type="Pfam" id="PF00153">
    <property type="entry name" value="Mito_carr"/>
    <property type="match status" value="4"/>
</dbReference>
<dbReference type="Proteomes" id="UP000027361">
    <property type="component" value="Unassembled WGS sequence"/>
</dbReference>
<evidence type="ECO:0000256" key="5">
    <source>
        <dbReference type="ARBA" id="ARBA00022737"/>
    </source>
</evidence>
<evidence type="ECO:0000256" key="1">
    <source>
        <dbReference type="ARBA" id="ARBA00004225"/>
    </source>
</evidence>
<evidence type="ECO:0000256" key="8">
    <source>
        <dbReference type="ARBA" id="ARBA00023136"/>
    </source>
</evidence>
<keyword evidence="4 9" id="KW-0812">Transmembrane</keyword>
<evidence type="ECO:0000256" key="11">
    <source>
        <dbReference type="SAM" id="MobiDB-lite"/>
    </source>
</evidence>
<keyword evidence="3 10" id="KW-0813">Transport</keyword>
<sequence length="577" mass="61645">MTDVPAAPSAWVDLLAGTVGGIASLLASHPFDTIKTRLQAQAPQPDVHDARRLSGSTAPVTAAARPGPAAAPPTERGPLLALSPDPRARKSYASLLSISASAPLPSLSLSLPSSSSPSSSSSPCFPPAQQTQQPHYTSATQAFRVIVRDEKFIGLYKGVCGPMLGVALMNAAIFGAYSLCLQMLQSQQHLFTSSPAPSPHASHLPAQTPALPYYSHDGSVYLATIAAEHAQHHHQQLFSNQQQQQQPTLTQIFIAGCASGLISALITTPIDLVKIQEQVQVPLQPPSRTRIRLAASSSFKGISTAAAVAAPPTTLSSRVWGIRTLHVVRQLWNEGVRSSHRNALDSLGNTTLFAAASSSPSSSTALVPPLDARRPKRGFRWLPLLSTSPSPSPSPSRWHWLHGIRAFYRGYAITALRDLGYGPYFLTYELLNRSFLALFHQQHQTYGFDAAALAASGGWTQSMMENDAQLQPQQQQQLTSLELAVSGALAGCIAWASTFPLDVIKTRIQAAGADPSAPSSASTSSIVHVVRETYRREGLRAFFKGLGPTMLRAVPANAVLFVAYEATKSALLTHHHL</sequence>
<evidence type="ECO:0000256" key="7">
    <source>
        <dbReference type="ARBA" id="ARBA00023128"/>
    </source>
</evidence>
<keyword evidence="13" id="KW-1185">Reference proteome</keyword>
<keyword evidence="6" id="KW-1133">Transmembrane helix</keyword>
<feature type="compositionally biased region" description="Low complexity" evidence="11">
    <location>
        <begin position="58"/>
        <end position="78"/>
    </location>
</feature>
<organism evidence="12 13">
    <name type="scientific">Tilletiaria anomala (strain ATCC 24038 / CBS 436.72 / UBC 951)</name>
    <dbReference type="NCBI Taxonomy" id="1037660"/>
    <lineage>
        <taxon>Eukaryota</taxon>
        <taxon>Fungi</taxon>
        <taxon>Dikarya</taxon>
        <taxon>Basidiomycota</taxon>
        <taxon>Ustilaginomycotina</taxon>
        <taxon>Exobasidiomycetes</taxon>
        <taxon>Georgefischeriales</taxon>
        <taxon>Tilletiariaceae</taxon>
        <taxon>Tilletiaria</taxon>
    </lineage>
</organism>
<evidence type="ECO:0000256" key="3">
    <source>
        <dbReference type="ARBA" id="ARBA00022448"/>
    </source>
</evidence>
<dbReference type="HOGENOM" id="CLU_015166_16_0_1"/>